<dbReference type="InterPro" id="IPR023540">
    <property type="entry name" value="PPAT_arch"/>
</dbReference>
<keyword evidence="11" id="KW-1185">Reference proteome</keyword>
<evidence type="ECO:0000313" key="11">
    <source>
        <dbReference type="Proteomes" id="UP000195137"/>
    </source>
</evidence>
<evidence type="ECO:0000256" key="7">
    <source>
        <dbReference type="HAMAP-Rule" id="MF_00647"/>
    </source>
</evidence>
<feature type="compositionally biased region" description="Basic and acidic residues" evidence="8">
    <location>
        <begin position="139"/>
        <end position="152"/>
    </location>
</feature>
<sequence length="152" mass="17292">MKVVVGGTFSHLHKGHKTLLKKAFNHGDHVIIGITSNKMCQNKHGEIQDYKTRKKQLKKYIETISQNTEYQITKIEDKVGVSLQKNLDAIIVSPETRKNAIEINKKRIEKGNKPLKIIEIPLQTAEDGKPISSTRIRKGQIDRDGNLKKQTK</sequence>
<dbReference type="GO" id="GO:0015937">
    <property type="term" value="P:coenzyme A biosynthetic process"/>
    <property type="evidence" value="ECO:0007669"/>
    <property type="project" value="UniProtKB-UniRule"/>
</dbReference>
<keyword evidence="4 7" id="KW-0547">Nucleotide-binding</keyword>
<comment type="caution">
    <text evidence="10">The sequence shown here is derived from an EMBL/GenBank/DDBJ whole genome shotgun (WGS) entry which is preliminary data.</text>
</comment>
<reference evidence="10 11" key="1">
    <citation type="submission" date="2016-12" db="EMBL/GenBank/DDBJ databases">
        <title>Discovery of methanogenic haloarchaea.</title>
        <authorList>
            <person name="Sorokin D.Y."/>
            <person name="Makarova K.S."/>
            <person name="Abbas B."/>
            <person name="Ferrer M."/>
            <person name="Golyshin P.N."/>
        </authorList>
    </citation>
    <scope>NUCLEOTIDE SEQUENCE [LARGE SCALE GENOMIC DNA]</scope>
    <source>
        <strain evidence="10">AMET1</strain>
    </source>
</reference>
<feature type="region of interest" description="Disordered" evidence="8">
    <location>
        <begin position="128"/>
        <end position="152"/>
    </location>
</feature>
<dbReference type="GO" id="GO:0005737">
    <property type="term" value="C:cytoplasm"/>
    <property type="evidence" value="ECO:0007669"/>
    <property type="project" value="UniProtKB-SubCell"/>
</dbReference>
<dbReference type="Pfam" id="PF01467">
    <property type="entry name" value="CTP_transf_like"/>
    <property type="match status" value="1"/>
</dbReference>
<feature type="domain" description="Cytidyltransferase-like" evidence="9">
    <location>
        <begin position="4"/>
        <end position="138"/>
    </location>
</feature>
<comment type="function">
    <text evidence="7">Reversibly transfers an adenylyl group from ATP to 4'-phosphopantetheine, yielding dephospho-CoA (dPCoA) and pyrophosphate.</text>
</comment>
<dbReference type="SUPFAM" id="SSF52374">
    <property type="entry name" value="Nucleotidylyl transferase"/>
    <property type="match status" value="1"/>
</dbReference>
<dbReference type="EMBL" id="MRZU01000003">
    <property type="protein sequence ID" value="OUJ19139.1"/>
    <property type="molecule type" value="Genomic_DNA"/>
</dbReference>
<dbReference type="Gene3D" id="3.40.50.620">
    <property type="entry name" value="HUPs"/>
    <property type="match status" value="1"/>
</dbReference>
<evidence type="ECO:0000256" key="2">
    <source>
        <dbReference type="ARBA" id="ARBA00022679"/>
    </source>
</evidence>
<name>A0A1Y3GCK8_9EURY</name>
<accession>A0A1Y3GCK8</accession>
<organism evidence="10 11">
    <name type="scientific">Methanonatronarchaeum thermophilum</name>
    <dbReference type="NCBI Taxonomy" id="1927129"/>
    <lineage>
        <taxon>Archaea</taxon>
        <taxon>Methanobacteriati</taxon>
        <taxon>Methanobacteriota</taxon>
        <taxon>Methanonatronarchaeia</taxon>
        <taxon>Methanonatronarchaeales</taxon>
        <taxon>Methanonatronarchaeaceae</taxon>
        <taxon>Methanonatronarchaeum</taxon>
    </lineage>
</organism>
<dbReference type="UniPathway" id="UPA00241"/>
<keyword evidence="3 7" id="KW-0548">Nucleotidyltransferase</keyword>
<dbReference type="NCBIfam" id="NF001985">
    <property type="entry name" value="PRK00777.1"/>
    <property type="match status" value="1"/>
</dbReference>
<comment type="subcellular location">
    <subcellularLocation>
        <location evidence="7">Cytoplasm</location>
    </subcellularLocation>
</comment>
<evidence type="ECO:0000313" key="10">
    <source>
        <dbReference type="EMBL" id="OUJ19139.1"/>
    </source>
</evidence>
<keyword evidence="6 7" id="KW-0173">Coenzyme A biosynthesis</keyword>
<evidence type="ECO:0000256" key="1">
    <source>
        <dbReference type="ARBA" id="ARBA00022490"/>
    </source>
</evidence>
<dbReference type="InterPro" id="IPR004821">
    <property type="entry name" value="Cyt_trans-like"/>
</dbReference>
<dbReference type="AlphaFoldDB" id="A0A1Y3GCK8"/>
<dbReference type="GO" id="GO:0005524">
    <property type="term" value="F:ATP binding"/>
    <property type="evidence" value="ECO:0007669"/>
    <property type="project" value="UniProtKB-KW"/>
</dbReference>
<keyword evidence="5 7" id="KW-0067">ATP-binding</keyword>
<evidence type="ECO:0000256" key="3">
    <source>
        <dbReference type="ARBA" id="ARBA00022695"/>
    </source>
</evidence>
<dbReference type="EC" id="2.7.7.3" evidence="7"/>
<evidence type="ECO:0000256" key="8">
    <source>
        <dbReference type="SAM" id="MobiDB-lite"/>
    </source>
</evidence>
<dbReference type="InterPro" id="IPR014729">
    <property type="entry name" value="Rossmann-like_a/b/a_fold"/>
</dbReference>
<comment type="catalytic activity">
    <reaction evidence="7">
        <text>(R)-4'-phosphopantetheine + ATP + H(+) = 3'-dephospho-CoA + diphosphate</text>
        <dbReference type="Rhea" id="RHEA:19801"/>
        <dbReference type="ChEBI" id="CHEBI:15378"/>
        <dbReference type="ChEBI" id="CHEBI:30616"/>
        <dbReference type="ChEBI" id="CHEBI:33019"/>
        <dbReference type="ChEBI" id="CHEBI:57328"/>
        <dbReference type="ChEBI" id="CHEBI:61723"/>
        <dbReference type="EC" id="2.7.7.3"/>
    </reaction>
</comment>
<dbReference type="InterPro" id="IPR050385">
    <property type="entry name" value="Archaeal_FAD_synthase"/>
</dbReference>
<keyword evidence="1 7" id="KW-0963">Cytoplasm</keyword>
<comment type="pathway">
    <text evidence="7">Cofactor biosynthesis; coenzyme A biosynthesis.</text>
</comment>
<gene>
    <name evidence="7" type="primary">coaD</name>
    <name evidence="10" type="ORF">AMET1_0791</name>
</gene>
<dbReference type="HAMAP" id="MF_00647">
    <property type="entry name" value="PPAT_arch"/>
    <property type="match status" value="1"/>
</dbReference>
<dbReference type="Proteomes" id="UP000195137">
    <property type="component" value="Unassembled WGS sequence"/>
</dbReference>
<dbReference type="RefSeq" id="WP_086637176.1">
    <property type="nucleotide sequence ID" value="NZ_MRZU01000003.1"/>
</dbReference>
<protein>
    <recommendedName>
        <fullName evidence="7">Phosphopantetheine adenylyltransferase</fullName>
        <ecNumber evidence="7">2.7.7.3</ecNumber>
    </recommendedName>
    <alternativeName>
        <fullName evidence="7">Dephospho-CoA pyrophosphorylase</fullName>
    </alternativeName>
    <alternativeName>
        <fullName evidence="7">Pantetheine-phosphate adenylyltransferase</fullName>
        <shortName evidence="7">PPAT</shortName>
    </alternativeName>
</protein>
<dbReference type="NCBIfam" id="TIGR00125">
    <property type="entry name" value="cyt_tran_rel"/>
    <property type="match status" value="1"/>
</dbReference>
<evidence type="ECO:0000256" key="5">
    <source>
        <dbReference type="ARBA" id="ARBA00022840"/>
    </source>
</evidence>
<dbReference type="PANTHER" id="PTHR43793:SF1">
    <property type="entry name" value="FAD SYNTHASE"/>
    <property type="match status" value="1"/>
</dbReference>
<dbReference type="PANTHER" id="PTHR43793">
    <property type="entry name" value="FAD SYNTHASE"/>
    <property type="match status" value="1"/>
</dbReference>
<keyword evidence="2 7" id="KW-0808">Transferase</keyword>
<dbReference type="OrthoDB" id="53228at2157"/>
<dbReference type="GO" id="GO:0004595">
    <property type="term" value="F:pantetheine-phosphate adenylyltransferase activity"/>
    <property type="evidence" value="ECO:0007669"/>
    <property type="project" value="UniProtKB-UniRule"/>
</dbReference>
<comment type="similarity">
    <text evidence="7">Belongs to the eukaryotic CoaD family.</text>
</comment>
<evidence type="ECO:0000256" key="4">
    <source>
        <dbReference type="ARBA" id="ARBA00022741"/>
    </source>
</evidence>
<evidence type="ECO:0000256" key="6">
    <source>
        <dbReference type="ARBA" id="ARBA00022993"/>
    </source>
</evidence>
<proteinExistence type="inferred from homology"/>
<evidence type="ECO:0000259" key="9">
    <source>
        <dbReference type="Pfam" id="PF01467"/>
    </source>
</evidence>